<evidence type="ECO:0000259" key="1">
    <source>
        <dbReference type="Pfam" id="PF04230"/>
    </source>
</evidence>
<name>A0A0A0MA55_9GAMM</name>
<feature type="domain" description="Polysaccharide pyruvyl transferase" evidence="1">
    <location>
        <begin position="13"/>
        <end position="291"/>
    </location>
</feature>
<comment type="caution">
    <text evidence="2">The sequence shown here is derived from an EMBL/GenBank/DDBJ whole genome shotgun (WGS) entry which is preliminary data.</text>
</comment>
<dbReference type="Proteomes" id="UP000030003">
    <property type="component" value="Unassembled WGS sequence"/>
</dbReference>
<proteinExistence type="predicted"/>
<gene>
    <name evidence="2" type="ORF">N791_13355</name>
</gene>
<evidence type="ECO:0000313" key="2">
    <source>
        <dbReference type="EMBL" id="KGO98887.1"/>
    </source>
</evidence>
<dbReference type="Pfam" id="PF04230">
    <property type="entry name" value="PS_pyruv_trans"/>
    <property type="match status" value="1"/>
</dbReference>
<reference evidence="2 3" key="1">
    <citation type="submission" date="2013-08" db="EMBL/GenBank/DDBJ databases">
        <title>Genomic analysis of Lysobacter defluvii.</title>
        <authorList>
            <person name="Wang Q."/>
            <person name="Wang G."/>
        </authorList>
    </citation>
    <scope>NUCLEOTIDE SEQUENCE [LARGE SCALE GENOMIC DNA]</scope>
    <source>
        <strain evidence="2 3">IMMIB APB-9</strain>
    </source>
</reference>
<accession>A0A0A0MA55</accession>
<sequence>MRIGVLTFHRCINYGSYWQARCLVEGLRARGHDPVVIDHVSRRVDIAEWRCAFRPTLPEVPPPSDRPRYRAKIHRFHEAVQGLPLSPPIPLEGGAALECDLVLVGSDEVWNLAHPWYGDCPLFYGQGLAAPRLVSYAASFGNHDADWRLDREHADWLAAFDHLSVRDGNSARIVEDALGEAPPLVLDPCLQFPPDAAAAGPVEPGEPAGEPYLAVYGHGFSETFANQVREWAAARGLGIVSIGYRNDWADRQWLDAGPHAFARFMAGAAAVVTNFFHGCVFALLNARPFACEPSWYRSNKVRGLMDTVGGNRHMVEPGAPADLDALLGGPLEPAIAASIDAARQRSGHYLDRALAA</sequence>
<evidence type="ECO:0000313" key="3">
    <source>
        <dbReference type="Proteomes" id="UP000030003"/>
    </source>
</evidence>
<dbReference type="RefSeq" id="WP_197050200.1">
    <property type="nucleotide sequence ID" value="NZ_AUHT01000012.1"/>
</dbReference>
<keyword evidence="3" id="KW-1185">Reference proteome</keyword>
<dbReference type="InterPro" id="IPR007345">
    <property type="entry name" value="Polysacch_pyruvyl_Trfase"/>
</dbReference>
<dbReference type="EMBL" id="AVBH01000043">
    <property type="protein sequence ID" value="KGO98887.1"/>
    <property type="molecule type" value="Genomic_DNA"/>
</dbReference>
<dbReference type="STRING" id="1385515.GCA_000423325_02495"/>
<organism evidence="2 3">
    <name type="scientific">Lysobacter defluvii IMMIB APB-9 = DSM 18482</name>
    <dbReference type="NCBI Taxonomy" id="1385515"/>
    <lineage>
        <taxon>Bacteria</taxon>
        <taxon>Pseudomonadati</taxon>
        <taxon>Pseudomonadota</taxon>
        <taxon>Gammaproteobacteria</taxon>
        <taxon>Lysobacterales</taxon>
        <taxon>Lysobacteraceae</taxon>
        <taxon>Novilysobacter</taxon>
    </lineage>
</organism>
<dbReference type="eggNOG" id="COG2327">
    <property type="taxonomic scope" value="Bacteria"/>
</dbReference>
<dbReference type="AlphaFoldDB" id="A0A0A0MA55"/>
<protein>
    <recommendedName>
        <fullName evidence="1">Polysaccharide pyruvyl transferase domain-containing protein</fullName>
    </recommendedName>
</protein>